<protein>
    <submittedName>
        <fullName evidence="1">Uncharacterized protein</fullName>
    </submittedName>
</protein>
<dbReference type="AlphaFoldDB" id="A0A6C0AF81"/>
<evidence type="ECO:0000313" key="1">
    <source>
        <dbReference type="EMBL" id="QHS78100.1"/>
    </source>
</evidence>
<sequence length="118" mass="14446">METSEALFEKHCGKIIRLKYPDYPLDSWGEGWVNTLKEHNLDYKDCLMCFIISDKIKDEEWKSHRHIEFRITFLFENDFAIHFNSDYGWIKYRMPDFNRSLRSYELNKNTNECNMYVK</sequence>
<dbReference type="EMBL" id="MN740594">
    <property type="protein sequence ID" value="QHS78100.1"/>
    <property type="molecule type" value="Genomic_DNA"/>
</dbReference>
<organism evidence="1">
    <name type="scientific">viral metagenome</name>
    <dbReference type="NCBI Taxonomy" id="1070528"/>
    <lineage>
        <taxon>unclassified sequences</taxon>
        <taxon>metagenomes</taxon>
        <taxon>organismal metagenomes</taxon>
    </lineage>
</organism>
<name>A0A6C0AF81_9ZZZZ</name>
<accession>A0A6C0AF81</accession>
<proteinExistence type="predicted"/>
<reference evidence="1" key="1">
    <citation type="journal article" date="2020" name="Nature">
        <title>Giant virus diversity and host interactions through global metagenomics.</title>
        <authorList>
            <person name="Schulz F."/>
            <person name="Roux S."/>
            <person name="Paez-Espino D."/>
            <person name="Jungbluth S."/>
            <person name="Walsh D.A."/>
            <person name="Denef V.J."/>
            <person name="McMahon K.D."/>
            <person name="Konstantinidis K.T."/>
            <person name="Eloe-Fadrosh E.A."/>
            <person name="Kyrpides N.C."/>
            <person name="Woyke T."/>
        </authorList>
    </citation>
    <scope>NUCLEOTIDE SEQUENCE</scope>
    <source>
        <strain evidence="1">GVMAG-S-1021933-23</strain>
    </source>
</reference>